<dbReference type="Gene3D" id="2.100.10.30">
    <property type="entry name" value="Jacalin-like lectin domain"/>
    <property type="match status" value="1"/>
</dbReference>
<evidence type="ECO:0000256" key="1">
    <source>
        <dbReference type="SAM" id="SignalP"/>
    </source>
</evidence>
<keyword evidence="3" id="KW-0378">Hydrolase</keyword>
<sequence>MLRFSSLLLVISALCFHLAHGAPQLLPRFNWAKGAMWGGPHGTWFDDSGVLAKFGSPRLASITLRGDKRLDGISYTVFDDSNNGSKNFQHGGSGGKEVKFDLWSDEYITQFTICTDKHGGRTRVFSFGFSTNKPNRKIFVGSRSGNCIDRKTSTNMRLIGFFGQKGNEIDALGFVSKYV</sequence>
<dbReference type="InterPro" id="IPR001229">
    <property type="entry name" value="Jacalin-like_lectin_dom"/>
</dbReference>
<organism evidence="3 4">
    <name type="scientific">Ceratobasidium theobromae</name>
    <dbReference type="NCBI Taxonomy" id="1582974"/>
    <lineage>
        <taxon>Eukaryota</taxon>
        <taxon>Fungi</taxon>
        <taxon>Dikarya</taxon>
        <taxon>Basidiomycota</taxon>
        <taxon>Agaricomycotina</taxon>
        <taxon>Agaricomycetes</taxon>
        <taxon>Cantharellales</taxon>
        <taxon>Ceratobasidiaceae</taxon>
        <taxon>Ceratobasidium</taxon>
    </lineage>
</organism>
<feature type="domain" description="Jacalin-type lectin" evidence="2">
    <location>
        <begin position="31"/>
        <end position="178"/>
    </location>
</feature>
<feature type="signal peptide" evidence="1">
    <location>
        <begin position="1"/>
        <end position="21"/>
    </location>
</feature>
<keyword evidence="4" id="KW-1185">Reference proteome</keyword>
<keyword evidence="3" id="KW-0255">Endonuclease</keyword>
<feature type="chain" id="PRO_5024385920" evidence="1">
    <location>
        <begin position="22"/>
        <end position="179"/>
    </location>
</feature>
<dbReference type="InterPro" id="IPR036404">
    <property type="entry name" value="Jacalin-like_lectin_dom_sf"/>
</dbReference>
<dbReference type="GO" id="GO:0004519">
    <property type="term" value="F:endonuclease activity"/>
    <property type="evidence" value="ECO:0007669"/>
    <property type="project" value="UniProtKB-KW"/>
</dbReference>
<accession>A0A5N5Q9E1</accession>
<dbReference type="Pfam" id="PF01419">
    <property type="entry name" value="Jacalin"/>
    <property type="match status" value="1"/>
</dbReference>
<proteinExistence type="predicted"/>
<evidence type="ECO:0000313" key="3">
    <source>
        <dbReference type="EMBL" id="KAB5588051.1"/>
    </source>
</evidence>
<evidence type="ECO:0000313" key="4">
    <source>
        <dbReference type="Proteomes" id="UP000383932"/>
    </source>
</evidence>
<dbReference type="Proteomes" id="UP000383932">
    <property type="component" value="Unassembled WGS sequence"/>
</dbReference>
<dbReference type="SUPFAM" id="SSF51101">
    <property type="entry name" value="Mannose-binding lectins"/>
    <property type="match status" value="1"/>
</dbReference>
<name>A0A5N5Q9E1_9AGAM</name>
<dbReference type="SMART" id="SM00915">
    <property type="entry name" value="Jacalin"/>
    <property type="match status" value="1"/>
</dbReference>
<protein>
    <submittedName>
        <fullName evidence="3">Putative effector protein/Endonuclease</fullName>
    </submittedName>
</protein>
<gene>
    <name evidence="3" type="ORF">CTheo_8506</name>
</gene>
<dbReference type="EMBL" id="SSOP01000598">
    <property type="protein sequence ID" value="KAB5588051.1"/>
    <property type="molecule type" value="Genomic_DNA"/>
</dbReference>
<dbReference type="PROSITE" id="PS51752">
    <property type="entry name" value="JACALIN_LECTIN"/>
    <property type="match status" value="1"/>
</dbReference>
<evidence type="ECO:0000259" key="2">
    <source>
        <dbReference type="PROSITE" id="PS51752"/>
    </source>
</evidence>
<dbReference type="AlphaFoldDB" id="A0A5N5Q9E1"/>
<keyword evidence="3" id="KW-0540">Nuclease</keyword>
<dbReference type="OrthoDB" id="3587058at2759"/>
<reference evidence="3 4" key="1">
    <citation type="journal article" date="2019" name="Fungal Biol. Biotechnol.">
        <title>Draft genome sequence of fastidious pathogen Ceratobasidium theobromae, which causes vascular-streak dieback in Theobroma cacao.</title>
        <authorList>
            <person name="Ali S.S."/>
            <person name="Asman A."/>
            <person name="Shao J."/>
            <person name="Firmansyah A.P."/>
            <person name="Susilo A.W."/>
            <person name="Rosmana A."/>
            <person name="McMahon P."/>
            <person name="Junaid M."/>
            <person name="Guest D."/>
            <person name="Kheng T.Y."/>
            <person name="Meinhardt L.W."/>
            <person name="Bailey B.A."/>
        </authorList>
    </citation>
    <scope>NUCLEOTIDE SEQUENCE [LARGE SCALE GENOMIC DNA]</scope>
    <source>
        <strain evidence="3 4">CT2</strain>
    </source>
</reference>
<keyword evidence="1" id="KW-0732">Signal</keyword>
<comment type="caution">
    <text evidence="3">The sequence shown here is derived from an EMBL/GenBank/DDBJ whole genome shotgun (WGS) entry which is preliminary data.</text>
</comment>